<dbReference type="Proteomes" id="UP000603352">
    <property type="component" value="Unassembled WGS sequence"/>
</dbReference>
<protein>
    <recommendedName>
        <fullName evidence="5">Palmitoyl-protein thioesterase ABHD10, mitochondrial</fullName>
        <ecNumber evidence="4">3.1.1.93</ecNumber>
        <ecNumber evidence="1">3.1.2.22</ecNumber>
    </recommendedName>
    <alternativeName>
        <fullName evidence="7">Acyl-protein thioesterase ABHD10</fullName>
    </alternativeName>
    <alternativeName>
        <fullName evidence="8">Alpha/beta hydrolase domain-containing protein 10</fullName>
    </alternativeName>
    <alternativeName>
        <fullName evidence="6">Mycophenolic acid acyl-glucuronide esterase, mitochondrial</fullName>
    </alternativeName>
</protein>
<comment type="function">
    <text evidence="9">Acts as an acyl-protein thioesterase that hydrolyzes fatty acids from acylated residues in proteins. Regulates the mitochondrial S-depalmitoylation of the nucleophilic active site residue of peroxiredoxin-5/PRDX5, a key antioxidant protein, therefore modulating mitochondrial antioxidant ability. Also catalyzes the deglucuronidation of mycophenolic acid acyl-glucuronide, an active metabolite of the immunosuppressant drug mycophenolate.</text>
</comment>
<dbReference type="InterPro" id="IPR052382">
    <property type="entry name" value="ABHD10_acyl-thioesterase"/>
</dbReference>
<evidence type="ECO:0000256" key="11">
    <source>
        <dbReference type="ARBA" id="ARBA00047972"/>
    </source>
</evidence>
<organism evidence="14 15">
    <name type="scientific">Tistrella bauzanensis</name>
    <dbReference type="NCBI Taxonomy" id="657419"/>
    <lineage>
        <taxon>Bacteria</taxon>
        <taxon>Pseudomonadati</taxon>
        <taxon>Pseudomonadota</taxon>
        <taxon>Alphaproteobacteria</taxon>
        <taxon>Geminicoccales</taxon>
        <taxon>Geminicoccaceae</taxon>
        <taxon>Tistrella</taxon>
    </lineage>
</organism>
<dbReference type="PANTHER" id="PTHR16138">
    <property type="entry name" value="MYCOPHENOLIC ACID ACYL-GLUCURONIDE ESTERASE, MITOCHONDRIAL"/>
    <property type="match status" value="1"/>
</dbReference>
<evidence type="ECO:0000256" key="4">
    <source>
        <dbReference type="ARBA" id="ARBA00039132"/>
    </source>
</evidence>
<sequence length="332" mass="36192">MGWPVAVIAHRAHRLHEAAGRQKHGMTSHHMRGTCAHPPPTRHAANTVTEDSVPDRLPPATWPATPAGAAPHPAGQDDGRIDRGDGVALAYHRHLPKMWAPGPGIVFLGGFRSDMTGTKAMALDTFCARTGRPYLRFDYSGHGASDGAFEDGCISRWVDDALVMIDRLTDGPLVLVGSSMGGWIMLRVALARPDRVKALIGIAAAPDFTQRLMWPDMTADQQAALLRDGRIEIPSAYDPEPTVITRRLIENGRDNLLLDDPIRFDGPVRLLHGLDDPDVPWRLSLDTAQALTARDVRVELVKGGDHRLSEPGDIAMLTRTIDEVARLVVEAD</sequence>
<feature type="domain" description="AB hydrolase-1" evidence="13">
    <location>
        <begin position="127"/>
        <end position="214"/>
    </location>
</feature>
<evidence type="ECO:0000256" key="8">
    <source>
        <dbReference type="ARBA" id="ARBA00042704"/>
    </source>
</evidence>
<evidence type="ECO:0000259" key="13">
    <source>
        <dbReference type="Pfam" id="PF00561"/>
    </source>
</evidence>
<keyword evidence="2" id="KW-0378">Hydrolase</keyword>
<comment type="catalytic activity">
    <reaction evidence="10">
        <text>S-hexadecanoyl-L-cysteinyl-[protein] + H2O = L-cysteinyl-[protein] + hexadecanoate + H(+)</text>
        <dbReference type="Rhea" id="RHEA:19233"/>
        <dbReference type="Rhea" id="RHEA-COMP:10131"/>
        <dbReference type="Rhea" id="RHEA-COMP:11032"/>
        <dbReference type="ChEBI" id="CHEBI:7896"/>
        <dbReference type="ChEBI" id="CHEBI:15377"/>
        <dbReference type="ChEBI" id="CHEBI:15378"/>
        <dbReference type="ChEBI" id="CHEBI:29950"/>
        <dbReference type="ChEBI" id="CHEBI:74151"/>
        <dbReference type="EC" id="3.1.2.22"/>
    </reaction>
    <physiologicalReaction direction="left-to-right" evidence="10">
        <dbReference type="Rhea" id="RHEA:19234"/>
    </physiologicalReaction>
</comment>
<name>A0ABQ1IDB3_9PROT</name>
<evidence type="ECO:0000256" key="7">
    <source>
        <dbReference type="ARBA" id="ARBA00042645"/>
    </source>
</evidence>
<evidence type="ECO:0000256" key="3">
    <source>
        <dbReference type="ARBA" id="ARBA00022946"/>
    </source>
</evidence>
<dbReference type="SUPFAM" id="SSF53474">
    <property type="entry name" value="alpha/beta-Hydrolases"/>
    <property type="match status" value="1"/>
</dbReference>
<dbReference type="Pfam" id="PF00561">
    <property type="entry name" value="Abhydrolase_1"/>
    <property type="match status" value="1"/>
</dbReference>
<gene>
    <name evidence="14" type="ORF">GCM10011505_15710</name>
</gene>
<dbReference type="EC" id="3.1.1.93" evidence="4"/>
<feature type="region of interest" description="Disordered" evidence="12">
    <location>
        <begin position="38"/>
        <end position="78"/>
    </location>
</feature>
<comment type="catalytic activity">
    <reaction evidence="11">
        <text>mycophenolic acid O-acyl-beta-D-glucuronide + H2O = mycophenolate + D-glucuronate + H(+)</text>
        <dbReference type="Rhea" id="RHEA:34179"/>
        <dbReference type="ChEBI" id="CHEBI:15377"/>
        <dbReference type="ChEBI" id="CHEBI:15378"/>
        <dbReference type="ChEBI" id="CHEBI:58720"/>
        <dbReference type="ChEBI" id="CHEBI:62932"/>
        <dbReference type="ChEBI" id="CHEBI:66982"/>
        <dbReference type="EC" id="3.1.1.93"/>
    </reaction>
    <physiologicalReaction direction="left-to-right" evidence="11">
        <dbReference type="Rhea" id="RHEA:34180"/>
    </physiologicalReaction>
</comment>
<accession>A0ABQ1IDB3</accession>
<evidence type="ECO:0000256" key="1">
    <source>
        <dbReference type="ARBA" id="ARBA00012423"/>
    </source>
</evidence>
<evidence type="ECO:0000256" key="12">
    <source>
        <dbReference type="SAM" id="MobiDB-lite"/>
    </source>
</evidence>
<evidence type="ECO:0000313" key="15">
    <source>
        <dbReference type="Proteomes" id="UP000603352"/>
    </source>
</evidence>
<evidence type="ECO:0000256" key="2">
    <source>
        <dbReference type="ARBA" id="ARBA00022801"/>
    </source>
</evidence>
<dbReference type="PANTHER" id="PTHR16138:SF7">
    <property type="entry name" value="PALMITOYL-PROTEIN THIOESTERASE ABHD10, MITOCHONDRIAL"/>
    <property type="match status" value="1"/>
</dbReference>
<evidence type="ECO:0000313" key="14">
    <source>
        <dbReference type="EMBL" id="GGB35144.1"/>
    </source>
</evidence>
<reference evidence="15" key="1">
    <citation type="journal article" date="2019" name="Int. J. Syst. Evol. Microbiol.">
        <title>The Global Catalogue of Microorganisms (GCM) 10K type strain sequencing project: providing services to taxonomists for standard genome sequencing and annotation.</title>
        <authorList>
            <consortium name="The Broad Institute Genomics Platform"/>
            <consortium name="The Broad Institute Genome Sequencing Center for Infectious Disease"/>
            <person name="Wu L."/>
            <person name="Ma J."/>
        </authorList>
    </citation>
    <scope>NUCLEOTIDE SEQUENCE [LARGE SCALE GENOMIC DNA]</scope>
    <source>
        <strain evidence="15">CGMCC 1.10188</strain>
    </source>
</reference>
<dbReference type="InterPro" id="IPR029058">
    <property type="entry name" value="AB_hydrolase_fold"/>
</dbReference>
<evidence type="ECO:0000256" key="10">
    <source>
        <dbReference type="ARBA" id="ARBA00047409"/>
    </source>
</evidence>
<evidence type="ECO:0000256" key="6">
    <source>
        <dbReference type="ARBA" id="ARBA00041520"/>
    </source>
</evidence>
<evidence type="ECO:0000256" key="5">
    <source>
        <dbReference type="ARBA" id="ARBA00039314"/>
    </source>
</evidence>
<dbReference type="InterPro" id="IPR000073">
    <property type="entry name" value="AB_hydrolase_1"/>
</dbReference>
<dbReference type="EC" id="3.1.2.22" evidence="1"/>
<keyword evidence="3" id="KW-0809">Transit peptide</keyword>
<comment type="caution">
    <text evidence="14">The sequence shown here is derived from an EMBL/GenBank/DDBJ whole genome shotgun (WGS) entry which is preliminary data.</text>
</comment>
<proteinExistence type="predicted"/>
<feature type="compositionally biased region" description="Low complexity" evidence="12">
    <location>
        <begin position="62"/>
        <end position="74"/>
    </location>
</feature>
<dbReference type="EMBL" id="BMDZ01000013">
    <property type="protein sequence ID" value="GGB35144.1"/>
    <property type="molecule type" value="Genomic_DNA"/>
</dbReference>
<dbReference type="Gene3D" id="3.40.50.1820">
    <property type="entry name" value="alpha/beta hydrolase"/>
    <property type="match status" value="1"/>
</dbReference>
<evidence type="ECO:0000256" key="9">
    <source>
        <dbReference type="ARBA" id="ARBA00046047"/>
    </source>
</evidence>
<keyword evidence="15" id="KW-1185">Reference proteome</keyword>